<dbReference type="InterPro" id="IPR016181">
    <property type="entry name" value="Acyl_CoA_acyltransferase"/>
</dbReference>
<keyword evidence="2" id="KW-1185">Reference proteome</keyword>
<dbReference type="Gene3D" id="3.40.630.30">
    <property type="match status" value="1"/>
</dbReference>
<sequence length="70" mass="7951">MTYRTSTATSADLAQVARLLDDYVRQHLNMAAWPGSLDTFKRDYASGCFRLIVLHRDDTLAGFAAWTRQL</sequence>
<dbReference type="RefSeq" id="WP_088429624.1">
    <property type="nucleotide sequence ID" value="NZ_CP021983.2"/>
</dbReference>
<proteinExistence type="predicted"/>
<dbReference type="AlphaFoldDB" id="A0A1Z3HL10"/>
<dbReference type="KEGG" id="hhg:XM38_019420"/>
<dbReference type="SUPFAM" id="SSF55729">
    <property type="entry name" value="Acyl-CoA N-acyltransferases (Nat)"/>
    <property type="match status" value="1"/>
</dbReference>
<reference evidence="1 2" key="1">
    <citation type="journal article" date="2016" name="Biochim. Biophys. Acta">
        <title>Characterization of red-shifted phycobilisomes isolated from the chlorophyll f-containing cyanobacterium Halomicronema hongdechloris.</title>
        <authorList>
            <person name="Li Y."/>
            <person name="Lin Y."/>
            <person name="Garvey C.J."/>
            <person name="Birch D."/>
            <person name="Corkery R.W."/>
            <person name="Loughlin P.C."/>
            <person name="Scheer H."/>
            <person name="Willows R.D."/>
            <person name="Chen M."/>
        </authorList>
    </citation>
    <scope>NUCLEOTIDE SEQUENCE [LARGE SCALE GENOMIC DNA]</scope>
    <source>
        <strain evidence="1 2">C2206</strain>
    </source>
</reference>
<evidence type="ECO:0008006" key="3">
    <source>
        <dbReference type="Google" id="ProtNLM"/>
    </source>
</evidence>
<evidence type="ECO:0000313" key="2">
    <source>
        <dbReference type="Proteomes" id="UP000191901"/>
    </source>
</evidence>
<dbReference type="EMBL" id="CP021983">
    <property type="protein sequence ID" value="ASC70993.1"/>
    <property type="molecule type" value="Genomic_DNA"/>
</dbReference>
<protein>
    <recommendedName>
        <fullName evidence="3">GNAT family N-acetyltransferase</fullName>
    </recommendedName>
</protein>
<dbReference type="Proteomes" id="UP000191901">
    <property type="component" value="Chromosome"/>
</dbReference>
<accession>A0A1Z3HL10</accession>
<organism evidence="1 2">
    <name type="scientific">Halomicronema hongdechloris C2206</name>
    <dbReference type="NCBI Taxonomy" id="1641165"/>
    <lineage>
        <taxon>Bacteria</taxon>
        <taxon>Bacillati</taxon>
        <taxon>Cyanobacteriota</taxon>
        <taxon>Cyanophyceae</taxon>
        <taxon>Nodosilineales</taxon>
        <taxon>Nodosilineaceae</taxon>
        <taxon>Halomicronema</taxon>
    </lineage>
</organism>
<evidence type="ECO:0000313" key="1">
    <source>
        <dbReference type="EMBL" id="ASC70993.1"/>
    </source>
</evidence>
<name>A0A1Z3HL10_9CYAN</name>
<gene>
    <name evidence="1" type="ORF">XM38_019420</name>
</gene>